<reference evidence="3 4" key="1">
    <citation type="journal article" date="2014" name="BMC Genomics">
        <title>Comparative genome sequencing reveals chemotype-specific gene clusters in the toxigenic black mold Stachybotrys.</title>
        <authorList>
            <person name="Semeiks J."/>
            <person name="Borek D."/>
            <person name="Otwinowski Z."/>
            <person name="Grishin N.V."/>
        </authorList>
    </citation>
    <scope>NUCLEOTIDE SEQUENCE [LARGE SCALE GENOMIC DNA]</scope>
    <source>
        <strain evidence="4">CBS 109288 / IBT 7711</strain>
    </source>
</reference>
<dbReference type="PANTHER" id="PTHR46179">
    <property type="entry name" value="ZINC FINGER PROTEIN"/>
    <property type="match status" value="1"/>
</dbReference>
<dbReference type="AlphaFoldDB" id="A0A084AHS3"/>
<evidence type="ECO:0000313" key="3">
    <source>
        <dbReference type="EMBL" id="KEY64852.1"/>
    </source>
</evidence>
<organism evidence="3 4">
    <name type="scientific">Stachybotrys chartarum (strain CBS 109288 / IBT 7711)</name>
    <name type="common">Toxic black mold</name>
    <name type="synonym">Stilbospora chartarum</name>
    <dbReference type="NCBI Taxonomy" id="1280523"/>
    <lineage>
        <taxon>Eukaryota</taxon>
        <taxon>Fungi</taxon>
        <taxon>Dikarya</taxon>
        <taxon>Ascomycota</taxon>
        <taxon>Pezizomycotina</taxon>
        <taxon>Sordariomycetes</taxon>
        <taxon>Hypocreomycetidae</taxon>
        <taxon>Hypocreales</taxon>
        <taxon>Stachybotryaceae</taxon>
        <taxon>Stachybotrys</taxon>
    </lineage>
</organism>
<dbReference type="OrthoDB" id="6077919at2759"/>
<feature type="domain" description="C2H2-type" evidence="2">
    <location>
        <begin position="293"/>
        <end position="324"/>
    </location>
</feature>
<feature type="compositionally biased region" description="Polar residues" evidence="1">
    <location>
        <begin position="222"/>
        <end position="231"/>
    </location>
</feature>
<gene>
    <name evidence="3" type="ORF">S7711_03852</name>
</gene>
<keyword evidence="4" id="KW-1185">Reference proteome</keyword>
<protein>
    <recommendedName>
        <fullName evidence="2">C2H2-type domain-containing protein</fullName>
    </recommendedName>
</protein>
<dbReference type="SMART" id="SM00355">
    <property type="entry name" value="ZnF_C2H2"/>
    <property type="match status" value="2"/>
</dbReference>
<evidence type="ECO:0000256" key="1">
    <source>
        <dbReference type="SAM" id="MobiDB-lite"/>
    </source>
</evidence>
<feature type="compositionally biased region" description="Polar residues" evidence="1">
    <location>
        <begin position="26"/>
        <end position="41"/>
    </location>
</feature>
<dbReference type="Proteomes" id="UP000028045">
    <property type="component" value="Unassembled WGS sequence"/>
</dbReference>
<dbReference type="HOGENOM" id="CLU_021529_1_1_1"/>
<sequence length="347" mass="37644">MTTAAYHYERNSLQNSYPRKQPQVPAPTNGSDDASLCNSPTMKPLYPRLNMVSSLSPEISHPRKTGTRSGEALLIQFLSNGNDPPPFDYDHDSESKELSFVGSVRNTITSDDSVEVPRSAHDLLETTPQISGNNLPSIHAILPLDRLYTKPRGSCGNDTHLRAFHRASFAPSSTANGNSRFHPVGPMHNPPPMHQSQRGLRLTPEGSSCYQSSNGSSRSPSTGYGDSNVIDTSKPEQVVGISPTSTATMSIDGIAGRQIGAYVCTVPGCNASPFPTQYLLNSHIVVHSSNGNHYCPVDGCTHSQGGSGKGFKRKSSIDRHLLTHNPPKYICPFCKDSKFIRADNLQR</sequence>
<feature type="region of interest" description="Disordered" evidence="1">
    <location>
        <begin position="1"/>
        <end position="41"/>
    </location>
</feature>
<accession>A0A084AHS3</accession>
<dbReference type="EMBL" id="KL648721">
    <property type="protein sequence ID" value="KEY64852.1"/>
    <property type="molecule type" value="Genomic_DNA"/>
</dbReference>
<feature type="domain" description="C2H2-type" evidence="2">
    <location>
        <begin position="262"/>
        <end position="287"/>
    </location>
</feature>
<dbReference type="GO" id="GO:0006357">
    <property type="term" value="P:regulation of transcription by RNA polymerase II"/>
    <property type="evidence" value="ECO:0007669"/>
    <property type="project" value="TreeGrafter"/>
</dbReference>
<dbReference type="PANTHER" id="PTHR46179:SF19">
    <property type="entry name" value="C2H2 FINGER DOMAIN TRANSCRIPTION FACTOR (EUROFUNG)-RELATED"/>
    <property type="match status" value="1"/>
</dbReference>
<dbReference type="GO" id="GO:0005634">
    <property type="term" value="C:nucleus"/>
    <property type="evidence" value="ECO:0007669"/>
    <property type="project" value="TreeGrafter"/>
</dbReference>
<proteinExistence type="predicted"/>
<evidence type="ECO:0000259" key="2">
    <source>
        <dbReference type="SMART" id="SM00355"/>
    </source>
</evidence>
<evidence type="ECO:0000313" key="4">
    <source>
        <dbReference type="Proteomes" id="UP000028045"/>
    </source>
</evidence>
<feature type="region of interest" description="Disordered" evidence="1">
    <location>
        <begin position="171"/>
        <end position="241"/>
    </location>
</feature>
<name>A0A084AHS3_STACB</name>
<dbReference type="InterPro" id="IPR051061">
    <property type="entry name" value="Zinc_finger_trans_reg"/>
</dbReference>
<feature type="compositionally biased region" description="Low complexity" evidence="1">
    <location>
        <begin position="207"/>
        <end position="221"/>
    </location>
</feature>
<dbReference type="InterPro" id="IPR013087">
    <property type="entry name" value="Znf_C2H2_type"/>
</dbReference>
<dbReference type="Gene3D" id="3.30.160.60">
    <property type="entry name" value="Classic Zinc Finger"/>
    <property type="match status" value="1"/>
</dbReference>